<dbReference type="EMBL" id="JBHTJG010000001">
    <property type="protein sequence ID" value="MFD0945588.1"/>
    <property type="molecule type" value="Genomic_DNA"/>
</dbReference>
<evidence type="ECO:0000313" key="3">
    <source>
        <dbReference type="EMBL" id="MFD0945588.1"/>
    </source>
</evidence>
<reference evidence="4" key="1">
    <citation type="journal article" date="2019" name="Int. J. Syst. Evol. Microbiol.">
        <title>The Global Catalogue of Microorganisms (GCM) 10K type strain sequencing project: providing services to taxonomists for standard genome sequencing and annotation.</title>
        <authorList>
            <consortium name="The Broad Institute Genomics Platform"/>
            <consortium name="The Broad Institute Genome Sequencing Center for Infectious Disease"/>
            <person name="Wu L."/>
            <person name="Ma J."/>
        </authorList>
    </citation>
    <scope>NUCLEOTIDE SEQUENCE [LARGE SCALE GENOMIC DNA]</scope>
    <source>
        <strain evidence="4">CCUG 62982</strain>
    </source>
</reference>
<comment type="caution">
    <text evidence="3">The sequence shown here is derived from an EMBL/GenBank/DDBJ whole genome shotgun (WGS) entry which is preliminary data.</text>
</comment>
<feature type="domain" description="Rcc01698-like C-terminal" evidence="2">
    <location>
        <begin position="479"/>
        <end position="573"/>
    </location>
</feature>
<dbReference type="Pfam" id="PF13550">
    <property type="entry name" value="Phage-tail_3"/>
    <property type="match status" value="1"/>
</dbReference>
<accession>A0ABW3H606</accession>
<dbReference type="RefSeq" id="WP_264942177.1">
    <property type="nucleotide sequence ID" value="NZ_JAPDRA010000001.1"/>
</dbReference>
<name>A0ABW3H606_9SPHN</name>
<dbReference type="Pfam" id="PF23666">
    <property type="entry name" value="Rcc01698_C"/>
    <property type="match status" value="1"/>
</dbReference>
<dbReference type="InterPro" id="IPR056490">
    <property type="entry name" value="Rcc01698_C"/>
</dbReference>
<sequence length="723" mass="72528">MATLVLTAVGGLFGPVGAAIGAIAGQAIDRGVLFKPAAREGPRLTELAVQTSSYGTAIPKLFGTMRVAGSVIWATDLIEHRSKEGGGKGQPSTIGYSYTASFAVALSGRAILGVGRIWADGKLLRGAAGDFKTRTGFRLHLGGEDQGADPLIAAAEGIATAPAHRGIAYAVFEDMELGDFGNRIPSLTFEVMADAAPVAAGAIVAAAAAGTVAGADAVIALDGFAASGSARAVAEILAEAAGGWFAADGGALALRAGAAGDAVTLEDEGAHAGGGAMLRGERAIAAADSAPRVLALAYHDPARDYQAGIQRAERPGAGSREARIELPAAITAAAARQVAEAMLARAELDRERRTLSLGPGAMAVPPGARVRIAGEPGVWRVDRSTIEAMVVKLECVRIAPAAVAAEASGGRALPAPDLVAGTTLLHAFELPPLGETPAEVPQLAVAAAGSAAGWRGAALLLSTDGGARWEAAGPAALPAVLGTIAVPPGPAPAALADRANALEVALAHGGMTLADADAAALHAGANLAMAGGELIQFASAEPLGGARWRLSGLWRGRRGTEAAIGTQMAGDGFAMISAEALAVLPLSLSTIGATAMLTAQGPGDSEPASAEAPVTGLSVVPPSPVHLRFGPGTEGTELRWVRRSRAGWRWIDGADSPLGEESERYRVTIAPEGGEARVIETGVPAAAVTDAERESPCLVTVRQIGTHGVSAPASILLPPLGES</sequence>
<evidence type="ECO:0000313" key="4">
    <source>
        <dbReference type="Proteomes" id="UP001596977"/>
    </source>
</evidence>
<keyword evidence="4" id="KW-1185">Reference proteome</keyword>
<proteinExistence type="predicted"/>
<organism evidence="3 4">
    <name type="scientific">Sphingomonas canadensis</name>
    <dbReference type="NCBI Taxonomy" id="1219257"/>
    <lineage>
        <taxon>Bacteria</taxon>
        <taxon>Pseudomonadati</taxon>
        <taxon>Pseudomonadota</taxon>
        <taxon>Alphaproteobacteria</taxon>
        <taxon>Sphingomonadales</taxon>
        <taxon>Sphingomonadaceae</taxon>
        <taxon>Sphingomonas</taxon>
    </lineage>
</organism>
<feature type="domain" description="Tip attachment protein J" evidence="1">
    <location>
        <begin position="228"/>
        <end position="383"/>
    </location>
</feature>
<gene>
    <name evidence="3" type="ORF">ACFQ1E_04485</name>
</gene>
<evidence type="ECO:0000259" key="2">
    <source>
        <dbReference type="Pfam" id="PF23666"/>
    </source>
</evidence>
<dbReference type="InterPro" id="IPR032876">
    <property type="entry name" value="J_dom"/>
</dbReference>
<evidence type="ECO:0000259" key="1">
    <source>
        <dbReference type="Pfam" id="PF13550"/>
    </source>
</evidence>
<dbReference type="Proteomes" id="UP001596977">
    <property type="component" value="Unassembled WGS sequence"/>
</dbReference>
<protein>
    <submittedName>
        <fullName evidence="3">Phage tail protein</fullName>
    </submittedName>
</protein>